<evidence type="ECO:0000313" key="3">
    <source>
        <dbReference type="Proteomes" id="UP000641646"/>
    </source>
</evidence>
<dbReference type="Proteomes" id="UP000641646">
    <property type="component" value="Unassembled WGS sequence"/>
</dbReference>
<reference evidence="2" key="2">
    <citation type="submission" date="2020-08" db="EMBL/GenBank/DDBJ databases">
        <authorList>
            <person name="Chen M."/>
            <person name="Teng W."/>
            <person name="Zhao L."/>
            <person name="Hu C."/>
            <person name="Zhou Y."/>
            <person name="Han B."/>
            <person name="Song L."/>
            <person name="Shu W."/>
        </authorList>
    </citation>
    <scope>NUCLEOTIDE SEQUENCE</scope>
    <source>
        <strain evidence="2">FACHB-1375</strain>
    </source>
</reference>
<dbReference type="InterPro" id="IPR007724">
    <property type="entry name" value="Poly_GlycHdrlase"/>
</dbReference>
<keyword evidence="3" id="KW-1185">Reference proteome</keyword>
<dbReference type="PANTHER" id="PTHR12837">
    <property type="entry name" value="POLY ADP-RIBOSE GLYCOHYDROLASE"/>
    <property type="match status" value="1"/>
</dbReference>
<dbReference type="PANTHER" id="PTHR12837:SF15">
    <property type="entry name" value="POLY(ADP-RIBOSE) GLYCOHYDROLASE"/>
    <property type="match status" value="1"/>
</dbReference>
<dbReference type="InterPro" id="IPR046372">
    <property type="entry name" value="PARG_cat_C"/>
</dbReference>
<feature type="domain" description="PARG catalytic Macro" evidence="1">
    <location>
        <begin position="201"/>
        <end position="289"/>
    </location>
</feature>
<dbReference type="GO" id="GO:0005737">
    <property type="term" value="C:cytoplasm"/>
    <property type="evidence" value="ECO:0007669"/>
    <property type="project" value="TreeGrafter"/>
</dbReference>
<evidence type="ECO:0000313" key="2">
    <source>
        <dbReference type="EMBL" id="MBD2184113.1"/>
    </source>
</evidence>
<dbReference type="GO" id="GO:0009225">
    <property type="term" value="P:nucleotide-sugar metabolic process"/>
    <property type="evidence" value="ECO:0007669"/>
    <property type="project" value="TreeGrafter"/>
</dbReference>
<dbReference type="GO" id="GO:0005975">
    <property type="term" value="P:carbohydrate metabolic process"/>
    <property type="evidence" value="ECO:0007669"/>
    <property type="project" value="InterPro"/>
</dbReference>
<sequence length="337" mass="37381">MMNDFSENLICRYTFNAQHLIESHPPKLHNNNKKIVYQIACPPGSVHNGELVFSRWRAMPLSPVSLFPNYETEFEEQKGHFNYEPSNHNSNQVEWYLNFAHSDLFCAYGGGLFAQDEMQVAEHPALGSLREALLSAKIEPLTVENGEPTPVVIRGVERRCAIATNADAEHGRPFGLYGNNFARATADAIRLATKPIDPPTITNIIAMEAPPGGYGYYSYEDIEYVLTTAFTGFSAARIESHLERQEPIVIIHTGFWGCGAYGGNRVLMALLQLLAARLAQINRLVFHTGDTTGSQALATARQILDRDLAIGDSSIQVSDLLTEIYAMKFQWGVSDGN</sequence>
<dbReference type="GO" id="GO:1990966">
    <property type="term" value="P:ATP generation from poly-ADP-D-ribose"/>
    <property type="evidence" value="ECO:0007669"/>
    <property type="project" value="TreeGrafter"/>
</dbReference>
<dbReference type="AlphaFoldDB" id="A0A926VJ36"/>
<accession>A0A926VJ36</accession>
<evidence type="ECO:0000259" key="1">
    <source>
        <dbReference type="Pfam" id="PF05028"/>
    </source>
</evidence>
<protein>
    <recommendedName>
        <fullName evidence="1">PARG catalytic Macro domain-containing protein</fullName>
    </recommendedName>
</protein>
<dbReference type="GO" id="GO:0006282">
    <property type="term" value="P:regulation of DNA repair"/>
    <property type="evidence" value="ECO:0007669"/>
    <property type="project" value="InterPro"/>
</dbReference>
<dbReference type="EMBL" id="JACJPW010000073">
    <property type="protein sequence ID" value="MBD2184113.1"/>
    <property type="molecule type" value="Genomic_DNA"/>
</dbReference>
<dbReference type="RefSeq" id="WP_190469857.1">
    <property type="nucleotide sequence ID" value="NZ_JACJPW010000073.1"/>
</dbReference>
<proteinExistence type="predicted"/>
<comment type="caution">
    <text evidence="2">The sequence shown here is derived from an EMBL/GenBank/DDBJ whole genome shotgun (WGS) entry which is preliminary data.</text>
</comment>
<name>A0A926VJ36_9CYAN</name>
<dbReference type="Pfam" id="PF05028">
    <property type="entry name" value="PARG_cat_C"/>
    <property type="match status" value="1"/>
</dbReference>
<dbReference type="GO" id="GO:0004649">
    <property type="term" value="F:poly(ADP-ribose) glycohydrolase activity"/>
    <property type="evidence" value="ECO:0007669"/>
    <property type="project" value="InterPro"/>
</dbReference>
<gene>
    <name evidence="2" type="ORF">H6G03_24090</name>
</gene>
<organism evidence="2 3">
    <name type="scientific">Aerosakkonema funiforme FACHB-1375</name>
    <dbReference type="NCBI Taxonomy" id="2949571"/>
    <lineage>
        <taxon>Bacteria</taxon>
        <taxon>Bacillati</taxon>
        <taxon>Cyanobacteriota</taxon>
        <taxon>Cyanophyceae</taxon>
        <taxon>Oscillatoriophycideae</taxon>
        <taxon>Aerosakkonematales</taxon>
        <taxon>Aerosakkonemataceae</taxon>
        <taxon>Aerosakkonema</taxon>
    </lineage>
</organism>
<reference evidence="2" key="1">
    <citation type="journal article" date="2015" name="ISME J.">
        <title>Draft Genome Sequence of Streptomyces incarnatus NRRL8089, which Produces the Nucleoside Antibiotic Sinefungin.</title>
        <authorList>
            <person name="Oshima K."/>
            <person name="Hattori M."/>
            <person name="Shimizu H."/>
            <person name="Fukuda K."/>
            <person name="Nemoto M."/>
            <person name="Inagaki K."/>
            <person name="Tamura T."/>
        </authorList>
    </citation>
    <scope>NUCLEOTIDE SEQUENCE</scope>
    <source>
        <strain evidence="2">FACHB-1375</strain>
    </source>
</reference>